<keyword evidence="1 2" id="KW-0732">Signal</keyword>
<dbReference type="Gene3D" id="3.40.190.170">
    <property type="entry name" value="Bacterial extracellular solute-binding protein, family 7"/>
    <property type="match status" value="1"/>
</dbReference>
<proteinExistence type="predicted"/>
<dbReference type="PANTHER" id="PTHR33376">
    <property type="match status" value="1"/>
</dbReference>
<dbReference type="NCBIfam" id="NF037995">
    <property type="entry name" value="TRAP_S1"/>
    <property type="match status" value="1"/>
</dbReference>
<dbReference type="Pfam" id="PF03480">
    <property type="entry name" value="DctP"/>
    <property type="match status" value="1"/>
</dbReference>
<accession>A0A5D4RAQ2</accession>
<name>A0A5D4RAQ2_9BACI</name>
<dbReference type="Proteomes" id="UP000322139">
    <property type="component" value="Unassembled WGS sequence"/>
</dbReference>
<dbReference type="GO" id="GO:0030246">
    <property type="term" value="F:carbohydrate binding"/>
    <property type="evidence" value="ECO:0007669"/>
    <property type="project" value="TreeGrafter"/>
</dbReference>
<evidence type="ECO:0000256" key="1">
    <source>
        <dbReference type="ARBA" id="ARBA00022729"/>
    </source>
</evidence>
<dbReference type="InterPro" id="IPR018389">
    <property type="entry name" value="DctP_fam"/>
</dbReference>
<reference evidence="3 4" key="1">
    <citation type="submission" date="2019-08" db="EMBL/GenBank/DDBJ databases">
        <title>Bacillus genomes from the desert of Cuatro Cienegas, Coahuila.</title>
        <authorList>
            <person name="Olmedo-Alvarez G."/>
        </authorList>
    </citation>
    <scope>NUCLEOTIDE SEQUENCE [LARGE SCALE GENOMIC DNA]</scope>
    <source>
        <strain evidence="3 4">CH446_14T</strain>
    </source>
</reference>
<dbReference type="EMBL" id="VTER01000006">
    <property type="protein sequence ID" value="TYS47639.1"/>
    <property type="molecule type" value="Genomic_DNA"/>
</dbReference>
<dbReference type="GO" id="GO:0055085">
    <property type="term" value="P:transmembrane transport"/>
    <property type="evidence" value="ECO:0007669"/>
    <property type="project" value="InterPro"/>
</dbReference>
<organism evidence="3 4">
    <name type="scientific">Bacillus infantis</name>
    <dbReference type="NCBI Taxonomy" id="324767"/>
    <lineage>
        <taxon>Bacteria</taxon>
        <taxon>Bacillati</taxon>
        <taxon>Bacillota</taxon>
        <taxon>Bacilli</taxon>
        <taxon>Bacillales</taxon>
        <taxon>Bacillaceae</taxon>
        <taxon>Bacillus</taxon>
    </lineage>
</organism>
<protein>
    <submittedName>
        <fullName evidence="3">TRAP transporter substrate-binding protein</fullName>
    </submittedName>
</protein>
<dbReference type="InterPro" id="IPR004682">
    <property type="entry name" value="TRAP_DctP"/>
</dbReference>
<evidence type="ECO:0000313" key="3">
    <source>
        <dbReference type="EMBL" id="TYS47639.1"/>
    </source>
</evidence>
<evidence type="ECO:0000313" key="4">
    <source>
        <dbReference type="Proteomes" id="UP000322139"/>
    </source>
</evidence>
<evidence type="ECO:0000256" key="2">
    <source>
        <dbReference type="SAM" id="SignalP"/>
    </source>
</evidence>
<feature type="signal peptide" evidence="2">
    <location>
        <begin position="1"/>
        <end position="25"/>
    </location>
</feature>
<dbReference type="InterPro" id="IPR038404">
    <property type="entry name" value="TRAP_DctP_sf"/>
</dbReference>
<feature type="chain" id="PRO_5022945696" evidence="2">
    <location>
        <begin position="26"/>
        <end position="334"/>
    </location>
</feature>
<gene>
    <name evidence="3" type="ORF">FZD51_11885</name>
</gene>
<dbReference type="GO" id="GO:0030288">
    <property type="term" value="C:outer membrane-bounded periplasmic space"/>
    <property type="evidence" value="ECO:0007669"/>
    <property type="project" value="InterPro"/>
</dbReference>
<dbReference type="PANTHER" id="PTHR33376:SF2">
    <property type="entry name" value="DICARBOXYLATE-BINDING PERIPLASMIC PROTEIN"/>
    <property type="match status" value="1"/>
</dbReference>
<dbReference type="AlphaFoldDB" id="A0A5D4RAQ2"/>
<dbReference type="NCBIfam" id="TIGR00787">
    <property type="entry name" value="dctP"/>
    <property type="match status" value="1"/>
</dbReference>
<dbReference type="PROSITE" id="PS51257">
    <property type="entry name" value="PROKAR_LIPOPROTEIN"/>
    <property type="match status" value="1"/>
</dbReference>
<dbReference type="RefSeq" id="WP_148974972.1">
    <property type="nucleotide sequence ID" value="NZ_JBNIKT010000001.1"/>
</dbReference>
<dbReference type="PIRSF" id="PIRSF006470">
    <property type="entry name" value="DctB"/>
    <property type="match status" value="1"/>
</dbReference>
<comment type="caution">
    <text evidence="3">The sequence shown here is derived from an EMBL/GenBank/DDBJ whole genome shotgun (WGS) entry which is preliminary data.</text>
</comment>
<dbReference type="CDD" id="cd13671">
    <property type="entry name" value="PBP2_TRAP_SBP_like_3"/>
    <property type="match status" value="1"/>
</dbReference>
<sequence length="334" mass="37397">MKNFKVFGIILLLLAGILAGCTAQAAEEEGTVTLRLAHNQGTTHPIHTSLTEFARLVEEKTDGSMKVKIYPSGQLGGEREALELTQTGAIDFAKVSAGSLENFSEVYSLFSLPYLFDDKDHFYKAMNSSTAKEVYQTTTDIGLRGLTFYESGTRNFYTKNKPIMHPDDLKGLKIRVQPSPTNLKMLELMGGSPTPMSFGEVYTAMQQGVIDGSENNETALTDNNHGEVAKQYSYSEHAIIPDILIINESKWKQFTAEQKKAITEAAEESSFYHKEVWRKATEKAIKDAKDMNVTFSRPDKEPFMEAVQPLHKEFAEKKSTGKYYKEIRDMAEGN</sequence>